<comment type="caution">
    <text evidence="7">The sequence shown here is derived from an EMBL/GenBank/DDBJ whole genome shotgun (WGS) entry which is preliminary data.</text>
</comment>
<evidence type="ECO:0000313" key="8">
    <source>
        <dbReference type="Proteomes" id="UP001172673"/>
    </source>
</evidence>
<feature type="domain" description="FAD-binding" evidence="6">
    <location>
        <begin position="6"/>
        <end position="372"/>
    </location>
</feature>
<accession>A0AA39CHX3</accession>
<dbReference type="Pfam" id="PF01494">
    <property type="entry name" value="FAD_binding_3"/>
    <property type="match status" value="1"/>
</dbReference>
<gene>
    <name evidence="7" type="ORF">H2200_006485</name>
</gene>
<evidence type="ECO:0000259" key="6">
    <source>
        <dbReference type="Pfam" id="PF01494"/>
    </source>
</evidence>
<dbReference type="PRINTS" id="PR00420">
    <property type="entry name" value="RNGMNOXGNASE"/>
</dbReference>
<sequence length="811" mass="90327">MASPKFQVIIVGGGVGGLTLANALEKAQVDYLLLESKNQFAPVVGASIAMAPNGNRVLDQLGCYDVIEQHTEPLIHTRIWKDGTMLRYTDQPILNHKRFGYPLQFLDRHFLLSTLYNNIKDKSRLLLNKRVSRIDHNHKTATVQCKDGTTYVGDVVVGADGVHSIVRQEMFRHMEVDEPSLLDPADKTAMTSEYRCMYGVSKPTAGLDRSEDMGIFNQVLGHDLSFLHSNDKSGRVFWFVFDKMDKVHQIPSVPRFTDDDAAALAERSASVQMNDKVKFADLWENRLAVHLVPLEEALFRHWTWGRLVCLGDSVHKFTPNAGQGGNNAIESAAALANVIHQLAHQTPLPSQKAVEEALKSFHQRRLPRVETTAKVTRLLTRLEALKGAKEELLAFSVLPRVGDWLIDRVALSTVGAEMLDFLPAPPRSYAGTMRFNKSYGPGTMQPFFSRVFIALPLLVLSFVANRILQNIIAQPLITAKVAQSVTSGQIEYNGQSWDLPTLLNPFGLLVTVFSPAVLNIDPVQRAQAATFLTDLGPIWLIWILEAHRRTNAFKYTFTFPLIFGAAFQMFGIGVIGPIWFFLHYVQSPIADYAAKDWRLVNVAAAKTVMPALFFVFTIPTVAMYYLPSLDQRLAVNAFWQAFPLWTVLLHYILRKAAVKDTTQHDRIHNVEADMPYTRQAVWLFASISALVFNLARFTTGASLATMFFPDWALLKSTASSADGALDIVSGMRIFLQVDEIVCFSAAFLWLAYLIADLKRDHMASVSSAMVVVVAAIGTFLVGPGAVVVLGWWWRENILATKHAKGSAGPRN</sequence>
<reference evidence="7" key="1">
    <citation type="submission" date="2022-10" db="EMBL/GenBank/DDBJ databases">
        <title>Culturing micro-colonial fungi from biological soil crusts in the Mojave desert and describing Neophaeococcomyces mojavensis, and introducing the new genera and species Taxawa tesnikishii.</title>
        <authorList>
            <person name="Kurbessoian T."/>
            <person name="Stajich J.E."/>
        </authorList>
    </citation>
    <scope>NUCLEOTIDE SEQUENCE</scope>
    <source>
        <strain evidence="7">TK_41</strain>
    </source>
</reference>
<dbReference type="InterPro" id="IPR050562">
    <property type="entry name" value="FAD_mOase_fung"/>
</dbReference>
<keyword evidence="5" id="KW-0472">Membrane</keyword>
<dbReference type="PANTHER" id="PTHR47356">
    <property type="entry name" value="FAD-DEPENDENT MONOOXYGENASE ASQG-RELATED"/>
    <property type="match status" value="1"/>
</dbReference>
<name>A0AA39CHX3_9EURO</name>
<feature type="transmembrane region" description="Helical" evidence="5">
    <location>
        <begin position="556"/>
        <end position="582"/>
    </location>
</feature>
<keyword evidence="2" id="KW-0285">Flavoprotein</keyword>
<keyword evidence="3" id="KW-0274">FAD</keyword>
<evidence type="ECO:0000256" key="1">
    <source>
        <dbReference type="ARBA" id="ARBA00007992"/>
    </source>
</evidence>
<dbReference type="Gene3D" id="3.50.50.60">
    <property type="entry name" value="FAD/NAD(P)-binding domain"/>
    <property type="match status" value="1"/>
</dbReference>
<keyword evidence="5" id="KW-1133">Transmembrane helix</keyword>
<dbReference type="EMBL" id="JAPDRK010000009">
    <property type="protein sequence ID" value="KAJ9608714.1"/>
    <property type="molecule type" value="Genomic_DNA"/>
</dbReference>
<evidence type="ECO:0000313" key="7">
    <source>
        <dbReference type="EMBL" id="KAJ9608714.1"/>
    </source>
</evidence>
<keyword evidence="4" id="KW-0560">Oxidoreductase</keyword>
<keyword evidence="8" id="KW-1185">Reference proteome</keyword>
<dbReference type="GO" id="GO:0071949">
    <property type="term" value="F:FAD binding"/>
    <property type="evidence" value="ECO:0007669"/>
    <property type="project" value="InterPro"/>
</dbReference>
<feature type="transmembrane region" description="Helical" evidence="5">
    <location>
        <begin position="733"/>
        <end position="755"/>
    </location>
</feature>
<evidence type="ECO:0000256" key="4">
    <source>
        <dbReference type="ARBA" id="ARBA00023002"/>
    </source>
</evidence>
<protein>
    <recommendedName>
        <fullName evidence="6">FAD-binding domain-containing protein</fullName>
    </recommendedName>
</protein>
<organism evidence="7 8">
    <name type="scientific">Cladophialophora chaetospira</name>
    <dbReference type="NCBI Taxonomy" id="386627"/>
    <lineage>
        <taxon>Eukaryota</taxon>
        <taxon>Fungi</taxon>
        <taxon>Dikarya</taxon>
        <taxon>Ascomycota</taxon>
        <taxon>Pezizomycotina</taxon>
        <taxon>Eurotiomycetes</taxon>
        <taxon>Chaetothyriomycetidae</taxon>
        <taxon>Chaetothyriales</taxon>
        <taxon>Herpotrichiellaceae</taxon>
        <taxon>Cladophialophora</taxon>
    </lineage>
</organism>
<dbReference type="AlphaFoldDB" id="A0AA39CHX3"/>
<dbReference type="InterPro" id="IPR002938">
    <property type="entry name" value="FAD-bd"/>
</dbReference>
<dbReference type="Proteomes" id="UP001172673">
    <property type="component" value="Unassembled WGS sequence"/>
</dbReference>
<evidence type="ECO:0000256" key="5">
    <source>
        <dbReference type="SAM" id="Phobius"/>
    </source>
</evidence>
<comment type="similarity">
    <text evidence="1">Belongs to the paxM FAD-dependent monooxygenase family.</text>
</comment>
<dbReference type="InterPro" id="IPR036188">
    <property type="entry name" value="FAD/NAD-bd_sf"/>
</dbReference>
<dbReference type="SUPFAM" id="SSF51905">
    <property type="entry name" value="FAD/NAD(P)-binding domain"/>
    <property type="match status" value="1"/>
</dbReference>
<feature type="transmembrane region" description="Helical" evidence="5">
    <location>
        <begin position="602"/>
        <end position="626"/>
    </location>
</feature>
<evidence type="ECO:0000256" key="3">
    <source>
        <dbReference type="ARBA" id="ARBA00022827"/>
    </source>
</evidence>
<feature type="transmembrane region" description="Helical" evidence="5">
    <location>
        <begin position="767"/>
        <end position="793"/>
    </location>
</feature>
<dbReference type="PANTHER" id="PTHR47356:SF2">
    <property type="entry name" value="FAD-BINDING DOMAIN-CONTAINING PROTEIN-RELATED"/>
    <property type="match status" value="1"/>
</dbReference>
<dbReference type="GO" id="GO:0004497">
    <property type="term" value="F:monooxygenase activity"/>
    <property type="evidence" value="ECO:0007669"/>
    <property type="project" value="InterPro"/>
</dbReference>
<keyword evidence="5" id="KW-0812">Transmembrane</keyword>
<evidence type="ECO:0000256" key="2">
    <source>
        <dbReference type="ARBA" id="ARBA00022630"/>
    </source>
</evidence>
<feature type="transmembrane region" description="Helical" evidence="5">
    <location>
        <begin position="633"/>
        <end position="653"/>
    </location>
</feature>
<proteinExistence type="inferred from homology"/>